<accession>A0A2U3N301</accession>
<evidence type="ECO:0000313" key="1">
    <source>
        <dbReference type="EMBL" id="SPL71994.1"/>
    </source>
</evidence>
<sequence>MISPTFVDYNGVRMNVAKWINQQQMLGMQQKRRLVQLSKVQQNYLKLVQEMSLILLKKMQ</sequence>
<dbReference type="AlphaFoldDB" id="A0A2U3N301"/>
<gene>
    <name evidence="1" type="ORF">KPC_3172</name>
</gene>
<dbReference type="RefSeq" id="WP_121975407.1">
    <property type="nucleotide sequence ID" value="NZ_OOGT01000200.1"/>
</dbReference>
<organism evidence="1 2">
    <name type="scientific">Acinetobacter stercoris</name>
    <dbReference type="NCBI Taxonomy" id="2126983"/>
    <lineage>
        <taxon>Bacteria</taxon>
        <taxon>Pseudomonadati</taxon>
        <taxon>Pseudomonadota</taxon>
        <taxon>Gammaproteobacteria</taxon>
        <taxon>Moraxellales</taxon>
        <taxon>Moraxellaceae</taxon>
        <taxon>Acinetobacter</taxon>
    </lineage>
</organism>
<dbReference type="OrthoDB" id="6717511at2"/>
<evidence type="ECO:0000313" key="2">
    <source>
        <dbReference type="Proteomes" id="UP000245974"/>
    </source>
</evidence>
<protein>
    <submittedName>
        <fullName evidence="1">Uncharacterized protein</fullName>
    </submittedName>
</protein>
<keyword evidence="2" id="KW-1185">Reference proteome</keyword>
<dbReference type="InParanoid" id="A0A2U3N301"/>
<proteinExistence type="predicted"/>
<dbReference type="Proteomes" id="UP000245974">
    <property type="component" value="Unassembled WGS sequence"/>
</dbReference>
<reference evidence="2" key="1">
    <citation type="submission" date="2018-03" db="EMBL/GenBank/DDBJ databases">
        <authorList>
            <person name="Blom J."/>
        </authorList>
    </citation>
    <scope>NUCLEOTIDE SEQUENCE [LARGE SCALE GENOMIC DNA]</scope>
    <source>
        <strain evidence="2">KPC-SM-21</strain>
    </source>
</reference>
<name>A0A2U3N301_9GAMM</name>
<dbReference type="EMBL" id="OOGT01000200">
    <property type="protein sequence ID" value="SPL71994.1"/>
    <property type="molecule type" value="Genomic_DNA"/>
</dbReference>